<sequence length="305" mass="34026">MDQQLVKDYLWLHLVVFLWGFTAVLGVLISLPPVEMVAYRTLLAGLGLAIVIRLKGRGLRVSLQDFVRFLGTGALIAIHWILFFWAAQVSTISVCLAGMATCSLWTALIEPLANKQPVKWYEVALGLLVVVGLLIIFKFEGGYWLGLSLAVISAVVGAVFTVINAKLTRTRSSFIITFYEMCGAFLASVCFLPVYARFISDTGIAWLPTAWDWFWLLVLSQVCTVAAFTLSVALMKRLSAFSINLTINMEPVYGILLAVLVFGEQEKMTPEFYLGTCIILASVGMYPLIHYALKKKRVRQLRRIQ</sequence>
<dbReference type="GO" id="GO:0016020">
    <property type="term" value="C:membrane"/>
    <property type="evidence" value="ECO:0007669"/>
    <property type="project" value="InterPro"/>
</dbReference>
<evidence type="ECO:0000313" key="4">
    <source>
        <dbReference type="Proteomes" id="UP000199403"/>
    </source>
</evidence>
<name>A0A1H6WRS6_9BACT</name>
<keyword evidence="4" id="KW-1185">Reference proteome</keyword>
<dbReference type="RefSeq" id="WP_092172432.1">
    <property type="nucleotide sequence ID" value="NZ_FNZH01000002.1"/>
</dbReference>
<proteinExistence type="predicted"/>
<feature type="transmembrane region" description="Helical" evidence="1">
    <location>
        <begin position="272"/>
        <end position="293"/>
    </location>
</feature>
<accession>A0A1H6WRS6</accession>
<dbReference type="InterPro" id="IPR000620">
    <property type="entry name" value="EamA_dom"/>
</dbReference>
<dbReference type="AlphaFoldDB" id="A0A1H6WRS6"/>
<gene>
    <name evidence="3" type="ORF">SAMN05192553_102867</name>
</gene>
<protein>
    <submittedName>
        <fullName evidence="3">EamA domain-containing membrane protein RarD</fullName>
    </submittedName>
</protein>
<feature type="transmembrane region" description="Helical" evidence="1">
    <location>
        <begin position="214"/>
        <end position="234"/>
    </location>
</feature>
<feature type="transmembrane region" description="Helical" evidence="1">
    <location>
        <begin position="91"/>
        <end position="108"/>
    </location>
</feature>
<evidence type="ECO:0000313" key="3">
    <source>
        <dbReference type="EMBL" id="SEJ19681.1"/>
    </source>
</evidence>
<feature type="domain" description="EamA" evidence="2">
    <location>
        <begin position="9"/>
        <end position="137"/>
    </location>
</feature>
<keyword evidence="1" id="KW-0472">Membrane</keyword>
<feature type="transmembrane region" description="Helical" evidence="1">
    <location>
        <begin position="66"/>
        <end position="85"/>
    </location>
</feature>
<feature type="transmembrane region" description="Helical" evidence="1">
    <location>
        <begin position="143"/>
        <end position="163"/>
    </location>
</feature>
<feature type="transmembrane region" description="Helical" evidence="1">
    <location>
        <begin position="175"/>
        <end position="194"/>
    </location>
</feature>
<dbReference type="Pfam" id="PF00892">
    <property type="entry name" value="EamA"/>
    <property type="match status" value="2"/>
</dbReference>
<feature type="transmembrane region" description="Helical" evidence="1">
    <location>
        <begin position="120"/>
        <end position="137"/>
    </location>
</feature>
<feature type="transmembrane region" description="Helical" evidence="1">
    <location>
        <begin position="241"/>
        <end position="260"/>
    </location>
</feature>
<dbReference type="EMBL" id="FNZH01000002">
    <property type="protein sequence ID" value="SEJ19681.1"/>
    <property type="molecule type" value="Genomic_DNA"/>
</dbReference>
<feature type="transmembrane region" description="Helical" evidence="1">
    <location>
        <begin position="9"/>
        <end position="31"/>
    </location>
</feature>
<feature type="domain" description="EamA" evidence="2">
    <location>
        <begin position="145"/>
        <end position="283"/>
    </location>
</feature>
<dbReference type="OrthoDB" id="9150437at2"/>
<evidence type="ECO:0000259" key="2">
    <source>
        <dbReference type="Pfam" id="PF00892"/>
    </source>
</evidence>
<dbReference type="PANTHER" id="PTHR22911">
    <property type="entry name" value="ACYL-MALONYL CONDENSING ENZYME-RELATED"/>
    <property type="match status" value="1"/>
</dbReference>
<feature type="transmembrane region" description="Helical" evidence="1">
    <location>
        <begin position="37"/>
        <end position="54"/>
    </location>
</feature>
<reference evidence="4" key="1">
    <citation type="submission" date="2016-10" db="EMBL/GenBank/DDBJ databases">
        <authorList>
            <person name="Varghese N."/>
            <person name="Submissions S."/>
        </authorList>
    </citation>
    <scope>NUCLEOTIDE SEQUENCE [LARGE SCALE GENOMIC DNA]</scope>
    <source>
        <strain evidence="4">IBRC-M 10761</strain>
    </source>
</reference>
<evidence type="ECO:0000256" key="1">
    <source>
        <dbReference type="SAM" id="Phobius"/>
    </source>
</evidence>
<dbReference type="InterPro" id="IPR037185">
    <property type="entry name" value="EmrE-like"/>
</dbReference>
<dbReference type="STRING" id="1416801.SAMN05192553_102867"/>
<dbReference type="SUPFAM" id="SSF103481">
    <property type="entry name" value="Multidrug resistance efflux transporter EmrE"/>
    <property type="match status" value="2"/>
</dbReference>
<dbReference type="PANTHER" id="PTHR22911:SF79">
    <property type="entry name" value="MOBA-LIKE NTP TRANSFERASE DOMAIN-CONTAINING PROTEIN"/>
    <property type="match status" value="1"/>
</dbReference>
<keyword evidence="1" id="KW-0812">Transmembrane</keyword>
<dbReference type="Proteomes" id="UP000199403">
    <property type="component" value="Unassembled WGS sequence"/>
</dbReference>
<keyword evidence="1" id="KW-1133">Transmembrane helix</keyword>
<organism evidence="3 4">
    <name type="scientific">Cyclobacterium xiamenense</name>
    <dbReference type="NCBI Taxonomy" id="1297121"/>
    <lineage>
        <taxon>Bacteria</taxon>
        <taxon>Pseudomonadati</taxon>
        <taxon>Bacteroidota</taxon>
        <taxon>Cytophagia</taxon>
        <taxon>Cytophagales</taxon>
        <taxon>Cyclobacteriaceae</taxon>
        <taxon>Cyclobacterium</taxon>
    </lineage>
</organism>